<sequence length="231" mass="25151">MSMVAKSKSPQPRGRFITFEGGEGSGKSTQIQLLADRLNAAKLRTITTREPGGSAGAEIVRHLLLSGMAKAFGPETESLLFAAARDDHVSQVIEPALAQGTWVLCDRFTDSTRVYQGELGKVDPKLIRAMERVTIGDLKPDLTIILDVPVAVGMERALKRRGSAAPDRFEGEGVSFHEKLRDAYRKIAESDPQRCALVDANADPKTVAERVWTALRDHLFAVAAPRETSQA</sequence>
<dbReference type="PATRIC" id="fig|883079.3.peg.965"/>
<evidence type="ECO:0000256" key="13">
    <source>
        <dbReference type="SAM" id="MobiDB-lite"/>
    </source>
</evidence>
<dbReference type="InterPro" id="IPR018095">
    <property type="entry name" value="Thymidylate_kin_CS"/>
</dbReference>
<comment type="caution">
    <text evidence="15">The sequence shown here is derived from an EMBL/GenBank/DDBJ whole genome shotgun (WGS) entry which is preliminary data.</text>
</comment>
<feature type="region of interest" description="Disordered" evidence="13">
    <location>
        <begin position="1"/>
        <end position="26"/>
    </location>
</feature>
<dbReference type="SUPFAM" id="SSF52540">
    <property type="entry name" value="P-loop containing nucleoside triphosphate hydrolases"/>
    <property type="match status" value="1"/>
</dbReference>
<keyword evidence="4 12" id="KW-0808">Transferase</keyword>
<feature type="binding site" evidence="12">
    <location>
        <begin position="21"/>
        <end position="28"/>
    </location>
    <ligand>
        <name>ATP</name>
        <dbReference type="ChEBI" id="CHEBI:30616"/>
    </ligand>
</feature>
<dbReference type="EMBL" id="AGWY01000005">
    <property type="protein sequence ID" value="EKS39937.1"/>
    <property type="molecule type" value="Genomic_DNA"/>
</dbReference>
<keyword evidence="8 12" id="KW-0067">ATP-binding</keyword>
<protein>
    <recommendedName>
        <fullName evidence="3 12">Thymidylate kinase</fullName>
        <ecNumber evidence="2 12">2.7.4.9</ecNumber>
    </recommendedName>
    <alternativeName>
        <fullName evidence="9 12">dTMP kinase</fullName>
    </alternativeName>
</protein>
<evidence type="ECO:0000256" key="2">
    <source>
        <dbReference type="ARBA" id="ARBA00012980"/>
    </source>
</evidence>
<evidence type="ECO:0000313" key="15">
    <source>
        <dbReference type="EMBL" id="EKS39937.1"/>
    </source>
</evidence>
<evidence type="ECO:0000256" key="7">
    <source>
        <dbReference type="ARBA" id="ARBA00022777"/>
    </source>
</evidence>
<evidence type="ECO:0000256" key="10">
    <source>
        <dbReference type="ARBA" id="ARBA00048743"/>
    </source>
</evidence>
<evidence type="ECO:0000256" key="4">
    <source>
        <dbReference type="ARBA" id="ARBA00022679"/>
    </source>
</evidence>
<dbReference type="OrthoDB" id="9774907at2"/>
<evidence type="ECO:0000256" key="11">
    <source>
        <dbReference type="ARBA" id="ARBA00057735"/>
    </source>
</evidence>
<dbReference type="NCBIfam" id="TIGR00041">
    <property type="entry name" value="DTMP_kinase"/>
    <property type="match status" value="1"/>
</dbReference>
<evidence type="ECO:0000256" key="3">
    <source>
        <dbReference type="ARBA" id="ARBA00017144"/>
    </source>
</evidence>
<comment type="function">
    <text evidence="11 12">Phosphorylation of dTMP to form dTDP in both de novo and salvage pathways of dTTP synthesis.</text>
</comment>
<organism evidence="15 16">
    <name type="scientific">Afipia clevelandensis ATCC 49720</name>
    <dbReference type="NCBI Taxonomy" id="883079"/>
    <lineage>
        <taxon>Bacteria</taxon>
        <taxon>Pseudomonadati</taxon>
        <taxon>Pseudomonadota</taxon>
        <taxon>Alphaproteobacteria</taxon>
        <taxon>Hyphomicrobiales</taxon>
        <taxon>Nitrobacteraceae</taxon>
        <taxon>Afipia</taxon>
    </lineage>
</organism>
<comment type="catalytic activity">
    <reaction evidence="10 12">
        <text>dTMP + ATP = dTDP + ADP</text>
        <dbReference type="Rhea" id="RHEA:13517"/>
        <dbReference type="ChEBI" id="CHEBI:30616"/>
        <dbReference type="ChEBI" id="CHEBI:58369"/>
        <dbReference type="ChEBI" id="CHEBI:63528"/>
        <dbReference type="ChEBI" id="CHEBI:456216"/>
        <dbReference type="EC" id="2.7.4.9"/>
    </reaction>
</comment>
<comment type="similarity">
    <text evidence="1 12">Belongs to the thymidylate kinase family.</text>
</comment>
<evidence type="ECO:0000313" key="16">
    <source>
        <dbReference type="Proteomes" id="UP000001095"/>
    </source>
</evidence>
<dbReference type="FunFam" id="3.40.50.300:FF:000225">
    <property type="entry name" value="Thymidylate kinase"/>
    <property type="match status" value="1"/>
</dbReference>
<dbReference type="HOGENOM" id="CLU_049131_0_0_5"/>
<keyword evidence="16" id="KW-1185">Reference proteome</keyword>
<dbReference type="Proteomes" id="UP000001095">
    <property type="component" value="Unassembled WGS sequence"/>
</dbReference>
<feature type="domain" description="Thymidylate kinase-like" evidence="14">
    <location>
        <begin position="19"/>
        <end position="209"/>
    </location>
</feature>
<dbReference type="Gene3D" id="3.40.50.300">
    <property type="entry name" value="P-loop containing nucleotide triphosphate hydrolases"/>
    <property type="match status" value="1"/>
</dbReference>
<dbReference type="GO" id="GO:0006235">
    <property type="term" value="P:dTTP biosynthetic process"/>
    <property type="evidence" value="ECO:0007669"/>
    <property type="project" value="UniProtKB-UniRule"/>
</dbReference>
<keyword evidence="6 12" id="KW-0547">Nucleotide-binding</keyword>
<evidence type="ECO:0000259" key="14">
    <source>
        <dbReference type="Pfam" id="PF02223"/>
    </source>
</evidence>
<dbReference type="Pfam" id="PF02223">
    <property type="entry name" value="Thymidylate_kin"/>
    <property type="match status" value="1"/>
</dbReference>
<dbReference type="GO" id="GO:0004798">
    <property type="term" value="F:dTMP kinase activity"/>
    <property type="evidence" value="ECO:0007669"/>
    <property type="project" value="UniProtKB-UniRule"/>
</dbReference>
<proteinExistence type="inferred from homology"/>
<accession>K8PBE1</accession>
<name>K8PBE1_9BRAD</name>
<gene>
    <name evidence="12" type="primary">tmk</name>
    <name evidence="15" type="ORF">HMPREF9696_00949</name>
</gene>
<evidence type="ECO:0000256" key="12">
    <source>
        <dbReference type="HAMAP-Rule" id="MF_00165"/>
    </source>
</evidence>
<dbReference type="GO" id="GO:0005524">
    <property type="term" value="F:ATP binding"/>
    <property type="evidence" value="ECO:0007669"/>
    <property type="project" value="UniProtKB-UniRule"/>
</dbReference>
<evidence type="ECO:0000256" key="8">
    <source>
        <dbReference type="ARBA" id="ARBA00022840"/>
    </source>
</evidence>
<dbReference type="EC" id="2.7.4.9" evidence="2 12"/>
<dbReference type="AlphaFoldDB" id="K8PBE1"/>
<dbReference type="HAMAP" id="MF_00165">
    <property type="entry name" value="Thymidylate_kinase"/>
    <property type="match status" value="1"/>
</dbReference>
<dbReference type="GO" id="GO:0006227">
    <property type="term" value="P:dUDP biosynthetic process"/>
    <property type="evidence" value="ECO:0007669"/>
    <property type="project" value="TreeGrafter"/>
</dbReference>
<dbReference type="CDD" id="cd01672">
    <property type="entry name" value="TMPK"/>
    <property type="match status" value="1"/>
</dbReference>
<dbReference type="PROSITE" id="PS01331">
    <property type="entry name" value="THYMIDYLATE_KINASE"/>
    <property type="match status" value="1"/>
</dbReference>
<dbReference type="InterPro" id="IPR027417">
    <property type="entry name" value="P-loop_NTPase"/>
</dbReference>
<dbReference type="GO" id="GO:0006233">
    <property type="term" value="P:dTDP biosynthetic process"/>
    <property type="evidence" value="ECO:0007669"/>
    <property type="project" value="InterPro"/>
</dbReference>
<dbReference type="InterPro" id="IPR039430">
    <property type="entry name" value="Thymidylate_kin-like_dom"/>
</dbReference>
<evidence type="ECO:0000256" key="5">
    <source>
        <dbReference type="ARBA" id="ARBA00022727"/>
    </source>
</evidence>
<dbReference type="GO" id="GO:0005829">
    <property type="term" value="C:cytosol"/>
    <property type="evidence" value="ECO:0007669"/>
    <property type="project" value="TreeGrafter"/>
</dbReference>
<dbReference type="RefSeq" id="WP_002711815.1">
    <property type="nucleotide sequence ID" value="NZ_KB375281.1"/>
</dbReference>
<dbReference type="PANTHER" id="PTHR10344:SF4">
    <property type="entry name" value="UMP-CMP KINASE 2, MITOCHONDRIAL"/>
    <property type="match status" value="1"/>
</dbReference>
<keyword evidence="7 12" id="KW-0418">Kinase</keyword>
<evidence type="ECO:0000256" key="1">
    <source>
        <dbReference type="ARBA" id="ARBA00009776"/>
    </source>
</evidence>
<dbReference type="InterPro" id="IPR018094">
    <property type="entry name" value="Thymidylate_kinase"/>
</dbReference>
<keyword evidence="5 12" id="KW-0545">Nucleotide biosynthesis</keyword>
<dbReference type="PANTHER" id="PTHR10344">
    <property type="entry name" value="THYMIDYLATE KINASE"/>
    <property type="match status" value="1"/>
</dbReference>
<evidence type="ECO:0000256" key="6">
    <source>
        <dbReference type="ARBA" id="ARBA00022741"/>
    </source>
</evidence>
<reference evidence="15 16" key="1">
    <citation type="submission" date="2012-04" db="EMBL/GenBank/DDBJ databases">
        <title>The Genome Sequence of Afipia clevelandensis ATCC 49720.</title>
        <authorList>
            <consortium name="The Broad Institute Genome Sequencing Platform"/>
            <person name="Earl A."/>
            <person name="Ward D."/>
            <person name="Feldgarden M."/>
            <person name="Gevers D."/>
            <person name="Huys G."/>
            <person name="Walker B."/>
            <person name="Young S.K."/>
            <person name="Zeng Q."/>
            <person name="Gargeya S."/>
            <person name="Fitzgerald M."/>
            <person name="Haas B."/>
            <person name="Abouelleil A."/>
            <person name="Alvarado L."/>
            <person name="Arachchi H.M."/>
            <person name="Berlin A."/>
            <person name="Chapman S.B."/>
            <person name="Goldberg J."/>
            <person name="Griggs A."/>
            <person name="Gujja S."/>
            <person name="Hansen M."/>
            <person name="Howarth C."/>
            <person name="Imamovic A."/>
            <person name="Larimer J."/>
            <person name="McCowen C."/>
            <person name="Montmayeur A."/>
            <person name="Murphy C."/>
            <person name="Neiman D."/>
            <person name="Pearson M."/>
            <person name="Priest M."/>
            <person name="Roberts A."/>
            <person name="Saif S."/>
            <person name="Shea T."/>
            <person name="Sisk P."/>
            <person name="Sykes S."/>
            <person name="Wortman J."/>
            <person name="Nusbaum C."/>
            <person name="Birren B."/>
        </authorList>
    </citation>
    <scope>NUCLEOTIDE SEQUENCE [LARGE SCALE GENOMIC DNA]</scope>
    <source>
        <strain evidence="15 16">ATCC 49720</strain>
    </source>
</reference>
<evidence type="ECO:0000256" key="9">
    <source>
        <dbReference type="ARBA" id="ARBA00029962"/>
    </source>
</evidence>